<evidence type="ECO:0000313" key="2">
    <source>
        <dbReference type="Proteomes" id="UP000253551"/>
    </source>
</evidence>
<proteinExistence type="predicted"/>
<protein>
    <submittedName>
        <fullName evidence="1">Uncharacterized protein</fullName>
    </submittedName>
</protein>
<comment type="caution">
    <text evidence="1">The sequence shown here is derived from an EMBL/GenBank/DDBJ whole genome shotgun (WGS) entry which is preliminary data.</text>
</comment>
<dbReference type="AlphaFoldDB" id="A0A367ISQ8"/>
<keyword evidence="2" id="KW-1185">Reference proteome</keyword>
<dbReference type="Proteomes" id="UP000253551">
    <property type="component" value="Unassembled WGS sequence"/>
</dbReference>
<organism evidence="1 2">
    <name type="scientific">Rhizopus stolonifer</name>
    <name type="common">Rhizopus nigricans</name>
    <dbReference type="NCBI Taxonomy" id="4846"/>
    <lineage>
        <taxon>Eukaryota</taxon>
        <taxon>Fungi</taxon>
        <taxon>Fungi incertae sedis</taxon>
        <taxon>Mucoromycota</taxon>
        <taxon>Mucoromycotina</taxon>
        <taxon>Mucoromycetes</taxon>
        <taxon>Mucorales</taxon>
        <taxon>Mucorineae</taxon>
        <taxon>Rhizopodaceae</taxon>
        <taxon>Rhizopus</taxon>
    </lineage>
</organism>
<reference evidence="1 2" key="1">
    <citation type="journal article" date="2018" name="G3 (Bethesda)">
        <title>Phylogenetic and Phylogenomic Definition of Rhizopus Species.</title>
        <authorList>
            <person name="Gryganskyi A.P."/>
            <person name="Golan J."/>
            <person name="Dolatabadi S."/>
            <person name="Mondo S."/>
            <person name="Robb S."/>
            <person name="Idnurm A."/>
            <person name="Muszewska A."/>
            <person name="Steczkiewicz K."/>
            <person name="Masonjones S."/>
            <person name="Liao H.L."/>
            <person name="Gajdeczka M.T."/>
            <person name="Anike F."/>
            <person name="Vuek A."/>
            <person name="Anishchenko I.M."/>
            <person name="Voigt K."/>
            <person name="de Hoog G.S."/>
            <person name="Smith M.E."/>
            <person name="Heitman J."/>
            <person name="Vilgalys R."/>
            <person name="Stajich J.E."/>
        </authorList>
    </citation>
    <scope>NUCLEOTIDE SEQUENCE [LARGE SCALE GENOMIC DNA]</scope>
    <source>
        <strain evidence="1 2">LSU 92-RS-03</strain>
    </source>
</reference>
<feature type="non-terminal residue" evidence="1">
    <location>
        <position position="1"/>
    </location>
</feature>
<gene>
    <name evidence="1" type="ORF">CU098_008835</name>
</gene>
<accession>A0A367ISQ8</accession>
<sequence>VEVHLIPKSNNTKKDAVVDTHFYVIGKNDCGEPFELCKGAFEQVSRPQCRCPFCKVTSGPHY</sequence>
<name>A0A367ISQ8_RHIST</name>
<evidence type="ECO:0000313" key="1">
    <source>
        <dbReference type="EMBL" id="RCH80521.1"/>
    </source>
</evidence>
<dbReference type="EMBL" id="PJQM01005954">
    <property type="protein sequence ID" value="RCH80521.1"/>
    <property type="molecule type" value="Genomic_DNA"/>
</dbReference>